<evidence type="ECO:0000256" key="1">
    <source>
        <dbReference type="SAM" id="MobiDB-lite"/>
    </source>
</evidence>
<name>A0A0B1PGP0_UNCNE</name>
<feature type="signal peptide" evidence="2">
    <location>
        <begin position="1"/>
        <end position="20"/>
    </location>
</feature>
<evidence type="ECO:0000313" key="3">
    <source>
        <dbReference type="EMBL" id="KHJ36420.1"/>
    </source>
</evidence>
<comment type="caution">
    <text evidence="3">The sequence shown here is derived from an EMBL/GenBank/DDBJ whole genome shotgun (WGS) entry which is preliminary data.</text>
</comment>
<keyword evidence="2" id="KW-0732">Signal</keyword>
<evidence type="ECO:0008006" key="5">
    <source>
        <dbReference type="Google" id="ProtNLM"/>
    </source>
</evidence>
<feature type="compositionally biased region" description="Polar residues" evidence="1">
    <location>
        <begin position="285"/>
        <end position="297"/>
    </location>
</feature>
<feature type="region of interest" description="Disordered" evidence="1">
    <location>
        <begin position="198"/>
        <end position="297"/>
    </location>
</feature>
<dbReference type="STRING" id="52586.A0A0B1PGP0"/>
<feature type="region of interest" description="Disordered" evidence="1">
    <location>
        <begin position="103"/>
        <end position="125"/>
    </location>
</feature>
<keyword evidence="4" id="KW-1185">Reference proteome</keyword>
<protein>
    <recommendedName>
        <fullName evidence="5">Gpi anchored serine-rich protein</fullName>
    </recommendedName>
</protein>
<evidence type="ECO:0000313" key="4">
    <source>
        <dbReference type="Proteomes" id="UP000030854"/>
    </source>
</evidence>
<gene>
    <name evidence="3" type="ORF">EV44_g0544</name>
</gene>
<dbReference type="AlphaFoldDB" id="A0A0B1PGP0"/>
<feature type="chain" id="PRO_5002080705" description="Gpi anchored serine-rich protein" evidence="2">
    <location>
        <begin position="21"/>
        <end position="405"/>
    </location>
</feature>
<feature type="compositionally biased region" description="Acidic residues" evidence="1">
    <location>
        <begin position="251"/>
        <end position="284"/>
    </location>
</feature>
<accession>A0A0B1PGP0</accession>
<sequence length="405" mass="43386">MKGLLAPLITAVVLIDAATHNPIQYFDQAEPTPAPFLNVGPNNAPQADIYQNKPAQNQVVEPASPEAVASKPEVYEETEDIDEPDSDNEELDIKTTPTTEFINATKTPEPTKDSVVSPDIEDDGLHKPAGIDFPDGESAEKEFDHVEFKTTSNYTTSTVYTTLTSTVTDCVSTVTVCPEIGSIVTKTISLYTTICPVTTPTSVAPPSNKSDIPNSDAPESDAPDSKGPDSDIPDTGSADQELESDAKPDTEEGAEQDEDAEPDAEEGVEQNEDEDEDEDEDDDSNVPQPTQGPYLTKTIETTVWYTVTDCAPQETECPVGKETSSISTLTETFPVTDLPRYSSPHSTQNQPYVTSSPSSYPKPPHTNVTVPTTPPNFTINAGFSQKANALLIGFGLIAASVIALL</sequence>
<feature type="compositionally biased region" description="Polar residues" evidence="1">
    <location>
        <begin position="343"/>
        <end position="359"/>
    </location>
</feature>
<proteinExistence type="predicted"/>
<dbReference type="EMBL" id="JNVN01000027">
    <property type="protein sequence ID" value="KHJ36420.1"/>
    <property type="molecule type" value="Genomic_DNA"/>
</dbReference>
<feature type="compositionally biased region" description="Low complexity" evidence="1">
    <location>
        <begin position="198"/>
        <end position="207"/>
    </location>
</feature>
<feature type="region of interest" description="Disordered" evidence="1">
    <location>
        <begin position="61"/>
        <end position="91"/>
    </location>
</feature>
<dbReference type="HOGENOM" id="CLU_680067_0_0_1"/>
<dbReference type="Proteomes" id="UP000030854">
    <property type="component" value="Unassembled WGS sequence"/>
</dbReference>
<feature type="region of interest" description="Disordered" evidence="1">
    <location>
        <begin position="341"/>
        <end position="366"/>
    </location>
</feature>
<reference evidence="3 4" key="1">
    <citation type="journal article" date="2014" name="BMC Genomics">
        <title>Adaptive genomic structural variation in the grape powdery mildew pathogen, Erysiphe necator.</title>
        <authorList>
            <person name="Jones L."/>
            <person name="Riaz S."/>
            <person name="Morales-Cruz A."/>
            <person name="Amrine K.C."/>
            <person name="McGuire B."/>
            <person name="Gubler W.D."/>
            <person name="Walker M.A."/>
            <person name="Cantu D."/>
        </authorList>
    </citation>
    <scope>NUCLEOTIDE SEQUENCE [LARGE SCALE GENOMIC DNA]</scope>
    <source>
        <strain evidence="4">c</strain>
    </source>
</reference>
<feature type="compositionally biased region" description="Acidic residues" evidence="1">
    <location>
        <begin position="75"/>
        <end position="90"/>
    </location>
</feature>
<evidence type="ECO:0000256" key="2">
    <source>
        <dbReference type="SAM" id="SignalP"/>
    </source>
</evidence>
<organism evidence="3 4">
    <name type="scientific">Uncinula necator</name>
    <name type="common">Grape powdery mildew</name>
    <dbReference type="NCBI Taxonomy" id="52586"/>
    <lineage>
        <taxon>Eukaryota</taxon>
        <taxon>Fungi</taxon>
        <taxon>Dikarya</taxon>
        <taxon>Ascomycota</taxon>
        <taxon>Pezizomycotina</taxon>
        <taxon>Leotiomycetes</taxon>
        <taxon>Erysiphales</taxon>
        <taxon>Erysiphaceae</taxon>
        <taxon>Erysiphe</taxon>
    </lineage>
</organism>